<dbReference type="Proteomes" id="UP000229641">
    <property type="component" value="Unassembled WGS sequence"/>
</dbReference>
<dbReference type="EMBL" id="PCWA01000037">
    <property type="protein sequence ID" value="PIQ89466.1"/>
    <property type="molecule type" value="Genomic_DNA"/>
</dbReference>
<dbReference type="InterPro" id="IPR013424">
    <property type="entry name" value="Ice-binding_C"/>
</dbReference>
<reference evidence="5 6" key="1">
    <citation type="submission" date="2017-09" db="EMBL/GenBank/DDBJ databases">
        <title>Depth-based differentiation of microbial function through sediment-hosted aquifers and enrichment of novel symbionts in the deep terrestrial subsurface.</title>
        <authorList>
            <person name="Probst A.J."/>
            <person name="Ladd B."/>
            <person name="Jarett J.K."/>
            <person name="Geller-Mcgrath D.E."/>
            <person name="Sieber C.M."/>
            <person name="Emerson J.B."/>
            <person name="Anantharaman K."/>
            <person name="Thomas B.C."/>
            <person name="Malmstrom R."/>
            <person name="Stieglmeier M."/>
            <person name="Klingl A."/>
            <person name="Woyke T."/>
            <person name="Ryan C.M."/>
            <person name="Banfield J.F."/>
        </authorList>
    </citation>
    <scope>NUCLEOTIDE SEQUENCE [LARGE SCALE GENOMIC DNA]</scope>
    <source>
        <strain evidence="5">CG11_big_fil_rev_8_21_14_0_20_42_13</strain>
    </source>
</reference>
<feature type="region of interest" description="Disordered" evidence="1">
    <location>
        <begin position="27"/>
        <end position="46"/>
    </location>
</feature>
<name>A0A2H0LYL3_9BACT</name>
<keyword evidence="2" id="KW-0812">Transmembrane</keyword>
<dbReference type="Pfam" id="PF07589">
    <property type="entry name" value="PEP-CTERM"/>
    <property type="match status" value="1"/>
</dbReference>
<feature type="transmembrane region" description="Helical" evidence="2">
    <location>
        <begin position="78"/>
        <end position="94"/>
    </location>
</feature>
<evidence type="ECO:0000313" key="6">
    <source>
        <dbReference type="Proteomes" id="UP000229641"/>
    </source>
</evidence>
<keyword evidence="3" id="KW-0732">Signal</keyword>
<accession>A0A2H0LYL3</accession>
<proteinExistence type="predicted"/>
<protein>
    <recommendedName>
        <fullName evidence="4">Ice-binding protein C-terminal domain-containing protein</fullName>
    </recommendedName>
</protein>
<comment type="caution">
    <text evidence="5">The sequence shown here is derived from an EMBL/GenBank/DDBJ whole genome shotgun (WGS) entry which is preliminary data.</text>
</comment>
<feature type="chain" id="PRO_5013621390" description="Ice-binding protein C-terminal domain-containing protein" evidence="3">
    <location>
        <begin position="21"/>
        <end position="104"/>
    </location>
</feature>
<sequence length="104" mass="10231">MNISKLCVLAVAASMTIALTGCMGGGGGGSSSNAGGTVFASSAPSGGSEEIIVAGGEIITIEEEGNNNIGKTTHNPEPATLVLFGTGLLGLAASRRKKLNRKGL</sequence>
<evidence type="ECO:0000256" key="1">
    <source>
        <dbReference type="SAM" id="MobiDB-lite"/>
    </source>
</evidence>
<evidence type="ECO:0000256" key="2">
    <source>
        <dbReference type="SAM" id="Phobius"/>
    </source>
</evidence>
<keyword evidence="2" id="KW-1133">Transmembrane helix</keyword>
<feature type="domain" description="Ice-binding protein C-terminal" evidence="4">
    <location>
        <begin position="76"/>
        <end position="96"/>
    </location>
</feature>
<gene>
    <name evidence="5" type="ORF">COV72_02875</name>
</gene>
<evidence type="ECO:0000313" key="5">
    <source>
        <dbReference type="EMBL" id="PIQ89466.1"/>
    </source>
</evidence>
<dbReference type="NCBIfam" id="TIGR02595">
    <property type="entry name" value="PEP_CTERM"/>
    <property type="match status" value="1"/>
</dbReference>
<evidence type="ECO:0000259" key="4">
    <source>
        <dbReference type="Pfam" id="PF07589"/>
    </source>
</evidence>
<evidence type="ECO:0000256" key="3">
    <source>
        <dbReference type="SAM" id="SignalP"/>
    </source>
</evidence>
<dbReference type="AlphaFoldDB" id="A0A2H0LYL3"/>
<organism evidence="5 6">
    <name type="scientific">Candidatus Ghiorseimicrobium undicola</name>
    <dbReference type="NCBI Taxonomy" id="1974746"/>
    <lineage>
        <taxon>Bacteria</taxon>
        <taxon>Pseudomonadati</taxon>
        <taxon>Candidatus Omnitrophota</taxon>
        <taxon>Candidatus Ghiorseimicrobium</taxon>
    </lineage>
</organism>
<feature type="signal peptide" evidence="3">
    <location>
        <begin position="1"/>
        <end position="20"/>
    </location>
</feature>
<dbReference type="PROSITE" id="PS51257">
    <property type="entry name" value="PROKAR_LIPOPROTEIN"/>
    <property type="match status" value="1"/>
</dbReference>
<keyword evidence="2" id="KW-0472">Membrane</keyword>